<keyword evidence="2" id="KW-1185">Reference proteome</keyword>
<dbReference type="Proteomes" id="UP001218218">
    <property type="component" value="Unassembled WGS sequence"/>
</dbReference>
<protein>
    <submittedName>
        <fullName evidence="1">Uncharacterized protein</fullName>
    </submittedName>
</protein>
<evidence type="ECO:0000313" key="2">
    <source>
        <dbReference type="Proteomes" id="UP001218218"/>
    </source>
</evidence>
<name>A0AAD7EHW2_9AGAR</name>
<dbReference type="InterPro" id="IPR017756">
    <property type="entry name" value="TM_Gly-Cys-Arg_CS"/>
</dbReference>
<dbReference type="EMBL" id="JARIHO010000044">
    <property type="protein sequence ID" value="KAJ7325503.1"/>
    <property type="molecule type" value="Genomic_DNA"/>
</dbReference>
<sequence>MRRVSTRPYGGTTIMHANSCALCNDMACASSPAAPSLPLAGLGAGWQTHVAWCSIYSAEC</sequence>
<reference evidence="1" key="1">
    <citation type="submission" date="2023-03" db="EMBL/GenBank/DDBJ databases">
        <title>Massive genome expansion in bonnet fungi (Mycena s.s.) driven by repeated elements and novel gene families across ecological guilds.</title>
        <authorList>
            <consortium name="Lawrence Berkeley National Laboratory"/>
            <person name="Harder C.B."/>
            <person name="Miyauchi S."/>
            <person name="Viragh M."/>
            <person name="Kuo A."/>
            <person name="Thoen E."/>
            <person name="Andreopoulos B."/>
            <person name="Lu D."/>
            <person name="Skrede I."/>
            <person name="Drula E."/>
            <person name="Henrissat B."/>
            <person name="Morin E."/>
            <person name="Kohler A."/>
            <person name="Barry K."/>
            <person name="LaButti K."/>
            <person name="Morin E."/>
            <person name="Salamov A."/>
            <person name="Lipzen A."/>
            <person name="Mereny Z."/>
            <person name="Hegedus B."/>
            <person name="Baldrian P."/>
            <person name="Stursova M."/>
            <person name="Weitz H."/>
            <person name="Taylor A."/>
            <person name="Grigoriev I.V."/>
            <person name="Nagy L.G."/>
            <person name="Martin F."/>
            <person name="Kauserud H."/>
        </authorList>
    </citation>
    <scope>NUCLEOTIDE SEQUENCE</scope>
    <source>
        <strain evidence="1">CBHHK002</strain>
    </source>
</reference>
<gene>
    <name evidence="1" type="ORF">DFH08DRAFT_1085172</name>
</gene>
<proteinExistence type="predicted"/>
<organism evidence="1 2">
    <name type="scientific">Mycena albidolilacea</name>
    <dbReference type="NCBI Taxonomy" id="1033008"/>
    <lineage>
        <taxon>Eukaryota</taxon>
        <taxon>Fungi</taxon>
        <taxon>Dikarya</taxon>
        <taxon>Basidiomycota</taxon>
        <taxon>Agaricomycotina</taxon>
        <taxon>Agaricomycetes</taxon>
        <taxon>Agaricomycetidae</taxon>
        <taxon>Agaricales</taxon>
        <taxon>Marasmiineae</taxon>
        <taxon>Mycenaceae</taxon>
        <taxon>Mycena</taxon>
    </lineage>
</organism>
<dbReference type="NCBIfam" id="TIGR03382">
    <property type="entry name" value="GC_trans_RRR"/>
    <property type="match status" value="1"/>
</dbReference>
<accession>A0AAD7EHW2</accession>
<comment type="caution">
    <text evidence="1">The sequence shown here is derived from an EMBL/GenBank/DDBJ whole genome shotgun (WGS) entry which is preliminary data.</text>
</comment>
<evidence type="ECO:0000313" key="1">
    <source>
        <dbReference type="EMBL" id="KAJ7325503.1"/>
    </source>
</evidence>
<dbReference type="AlphaFoldDB" id="A0AAD7EHW2"/>